<proteinExistence type="predicted"/>
<organism evidence="1 2">
    <name type="scientific">Stutzerimonas stutzeri</name>
    <name type="common">Pseudomonas stutzeri</name>
    <dbReference type="NCBI Taxonomy" id="316"/>
    <lineage>
        <taxon>Bacteria</taxon>
        <taxon>Pseudomonadati</taxon>
        <taxon>Pseudomonadota</taxon>
        <taxon>Gammaproteobacteria</taxon>
        <taxon>Pseudomonadales</taxon>
        <taxon>Pseudomonadaceae</taxon>
        <taxon>Stutzerimonas</taxon>
    </lineage>
</organism>
<name>A0A6I6LSQ4_STUST</name>
<sequence length="71" mass="7281">MENTNTDSANAGDWGVVYSYGSVLAVFQSEQDAQDEAASFGGAVVRIARSVLTAISEAGVATTVGNQTRPA</sequence>
<evidence type="ECO:0000313" key="2">
    <source>
        <dbReference type="Proteomes" id="UP000438983"/>
    </source>
</evidence>
<gene>
    <name evidence="1" type="ORF">GQA94_15695</name>
</gene>
<evidence type="ECO:0000313" key="1">
    <source>
        <dbReference type="EMBL" id="QGZ31436.1"/>
    </source>
</evidence>
<dbReference type="EMBL" id="CP046902">
    <property type="protein sequence ID" value="QGZ31436.1"/>
    <property type="molecule type" value="Genomic_DNA"/>
</dbReference>
<dbReference type="RefSeq" id="WP_158188897.1">
    <property type="nucleotide sequence ID" value="NZ_CP046902.1"/>
</dbReference>
<reference evidence="1 2" key="1">
    <citation type="submission" date="2019-12" db="EMBL/GenBank/DDBJ databases">
        <title>Complete genome sequence of Pseudomonas stutzeri.</title>
        <authorList>
            <person name="Lim S.R."/>
            <person name="Kim J.H."/>
        </authorList>
    </citation>
    <scope>NUCLEOTIDE SEQUENCE [LARGE SCALE GENOMIC DNA]</scope>
    <source>
        <strain evidence="1 2">PM101005</strain>
    </source>
</reference>
<dbReference type="Proteomes" id="UP000438983">
    <property type="component" value="Chromosome"/>
</dbReference>
<protein>
    <submittedName>
        <fullName evidence="1">Uncharacterized protein</fullName>
    </submittedName>
</protein>
<accession>A0A6I6LSQ4</accession>
<dbReference type="OrthoDB" id="7004600at2"/>
<dbReference type="AlphaFoldDB" id="A0A6I6LSQ4"/>